<dbReference type="OrthoDB" id="9802202at2"/>
<dbReference type="RefSeq" id="WP_014968137.1">
    <property type="nucleotide sequence ID" value="NC_018664.1"/>
</dbReference>
<dbReference type="HOGENOM" id="CLU_054373_2_0_9"/>
<dbReference type="SUPFAM" id="SSF53850">
    <property type="entry name" value="Periplasmic binding protein-like II"/>
    <property type="match status" value="1"/>
</dbReference>
<dbReference type="PROSITE" id="PS51257">
    <property type="entry name" value="PROKAR_LIPOPROTEIN"/>
    <property type="match status" value="1"/>
</dbReference>
<comment type="subcellular location">
    <subcellularLocation>
        <location evidence="1">Periplasm</location>
    </subcellularLocation>
</comment>
<sequence length="354" mass="38932">MKKRVGLLLAAVLCVSTLLTACGKANQEKASKEASVEKTAGLSEEEAWKLEPAYGQTIKIGYDGGLCTASPGVASVKGFYEKNGLKTELVNVQSGIDAIGTNKIQVYTSHIAELVVPIVNGVNAVFTTGAQTGCKSLYVLNDSNINSTKDLINKTVAVPNGIGKSDHNIALRFFNHDKIDPRKVNFKPVETSATILAMQNKEVQGAVLSDQFAEKLVQDGTLKVIRSLTWDEDFKVEPCCVHVLNKDFVEKNPITAKKITLATKQASYWIEENKAEATQILFDNNWASGDFEQSVRMLESYDFKISDELTEKALTSIIDDYKSFGLIDSKLDTKKTLSNIWSPLIKDIKIEEQK</sequence>
<accession>K0B2Z8</accession>
<gene>
    <name evidence="5" type="primary">ssuA2</name>
    <name evidence="5" type="ordered locus">Curi_c19970</name>
</gene>
<comment type="similarity">
    <text evidence="2">Belongs to the bacterial solute-binding protein SsuA/TauA family.</text>
</comment>
<dbReference type="eggNOG" id="COG0715">
    <property type="taxonomic scope" value="Bacteria"/>
</dbReference>
<feature type="signal peptide" evidence="4">
    <location>
        <begin position="1"/>
        <end position="21"/>
    </location>
</feature>
<evidence type="ECO:0000256" key="3">
    <source>
        <dbReference type="ARBA" id="ARBA00022729"/>
    </source>
</evidence>
<dbReference type="EMBL" id="CP003326">
    <property type="protein sequence ID" value="AFS79001.1"/>
    <property type="molecule type" value="Genomic_DNA"/>
</dbReference>
<evidence type="ECO:0000256" key="2">
    <source>
        <dbReference type="ARBA" id="ARBA00010742"/>
    </source>
</evidence>
<protein>
    <submittedName>
        <fullName evidence="5">ABC transporter periplasmic aliphatic sulfonates-binding protein SsuA</fullName>
    </submittedName>
</protein>
<evidence type="ECO:0000256" key="4">
    <source>
        <dbReference type="SAM" id="SignalP"/>
    </source>
</evidence>
<evidence type="ECO:0000256" key="1">
    <source>
        <dbReference type="ARBA" id="ARBA00004418"/>
    </source>
</evidence>
<dbReference type="PANTHER" id="PTHR30024:SF47">
    <property type="entry name" value="TAURINE-BINDING PERIPLASMIC PROTEIN"/>
    <property type="match status" value="1"/>
</dbReference>
<dbReference type="Proteomes" id="UP000006094">
    <property type="component" value="Chromosome"/>
</dbReference>
<proteinExistence type="inferred from homology"/>
<dbReference type="STRING" id="1128398.Curi_c19970"/>
<dbReference type="Pfam" id="PF13379">
    <property type="entry name" value="NMT1_2"/>
    <property type="match status" value="1"/>
</dbReference>
<evidence type="ECO:0000313" key="6">
    <source>
        <dbReference type="Proteomes" id="UP000006094"/>
    </source>
</evidence>
<dbReference type="AlphaFoldDB" id="K0B2Z8"/>
<organism evidence="5 6">
    <name type="scientific">Gottschalkia acidurici (strain ATCC 7906 / DSM 604 / BCRC 14475 / CIP 104303 / KCTC 5404 / NCIMB 10678 / 9a)</name>
    <name type="common">Clostridium acidurici</name>
    <dbReference type="NCBI Taxonomy" id="1128398"/>
    <lineage>
        <taxon>Bacteria</taxon>
        <taxon>Bacillati</taxon>
        <taxon>Bacillota</taxon>
        <taxon>Tissierellia</taxon>
        <taxon>Tissierellales</taxon>
        <taxon>Gottschalkiaceae</taxon>
        <taxon>Gottschalkia</taxon>
    </lineage>
</organism>
<keyword evidence="3 4" id="KW-0732">Signal</keyword>
<dbReference type="KEGG" id="cad:Curi_c19970"/>
<feature type="chain" id="PRO_5039243182" evidence="4">
    <location>
        <begin position="22"/>
        <end position="354"/>
    </location>
</feature>
<evidence type="ECO:0000313" key="5">
    <source>
        <dbReference type="EMBL" id="AFS79001.1"/>
    </source>
</evidence>
<name>K0B2Z8_GOTA9</name>
<dbReference type="Gene3D" id="3.40.190.10">
    <property type="entry name" value="Periplasmic binding protein-like II"/>
    <property type="match status" value="2"/>
</dbReference>
<dbReference type="PANTHER" id="PTHR30024">
    <property type="entry name" value="ALIPHATIC SULFONATES-BINDING PROTEIN-RELATED"/>
    <property type="match status" value="1"/>
</dbReference>
<keyword evidence="6" id="KW-1185">Reference proteome</keyword>
<dbReference type="GO" id="GO:0042597">
    <property type="term" value="C:periplasmic space"/>
    <property type="evidence" value="ECO:0007669"/>
    <property type="project" value="UniProtKB-SubCell"/>
</dbReference>
<reference evidence="5 6" key="1">
    <citation type="journal article" date="2012" name="PLoS ONE">
        <title>The purine-utilizing bacterium Clostridium acidurici 9a: a genome-guided metabolic reconsideration.</title>
        <authorList>
            <person name="Hartwich K."/>
            <person name="Poehlein A."/>
            <person name="Daniel R."/>
        </authorList>
    </citation>
    <scope>NUCLEOTIDE SEQUENCE [LARGE SCALE GENOMIC DNA]</scope>
    <source>
        <strain evidence="6">ATCC 7906 / DSM 604 / BCRC 14475 / CIP 104303 / KCTC 5404 / NCIMB 10678 / 9a</strain>
    </source>
</reference>